<organism evidence="1 2">
    <name type="scientific">Clostridium cadaveris</name>
    <dbReference type="NCBI Taxonomy" id="1529"/>
    <lineage>
        <taxon>Bacteria</taxon>
        <taxon>Bacillati</taxon>
        <taxon>Bacillota</taxon>
        <taxon>Clostridia</taxon>
        <taxon>Eubacteriales</taxon>
        <taxon>Clostridiaceae</taxon>
        <taxon>Clostridium</taxon>
    </lineage>
</organism>
<dbReference type="PANTHER" id="PTHR40056:SF1">
    <property type="entry name" value="DUF1836 DOMAIN-CONTAINING PROTEIN"/>
    <property type="match status" value="1"/>
</dbReference>
<dbReference type="RefSeq" id="WP_027639780.1">
    <property type="nucleotide sequence ID" value="NZ_BAAACD010000042.1"/>
</dbReference>
<dbReference type="Pfam" id="PF08876">
    <property type="entry name" value="DUF1836"/>
    <property type="match status" value="1"/>
</dbReference>
<reference evidence="1 2" key="1">
    <citation type="submission" date="2016-10" db="EMBL/GenBank/DDBJ databases">
        <authorList>
            <person name="de Groot N.N."/>
        </authorList>
    </citation>
    <scope>NUCLEOTIDE SEQUENCE [LARGE SCALE GENOMIC DNA]</scope>
    <source>
        <strain evidence="1 2">NLAE-zl-G419</strain>
    </source>
</reference>
<dbReference type="EMBL" id="FOOE01000002">
    <property type="protein sequence ID" value="SFF55913.1"/>
    <property type="molecule type" value="Genomic_DNA"/>
</dbReference>
<dbReference type="GeneID" id="90544207"/>
<dbReference type="AlphaFoldDB" id="A0A1I2JPP8"/>
<sequence length="178" mass="20674">MDRHINGDSIEKILNFHIPRYSELPTVSLYKDQVILYIEDVLKVININSKESLLTPTMVNNYVKQKVVSPPKNKRYSEKHLAYLIVVCILKQVCSLTEICELIKIQIETCHIEHAYDYFCEELEKALICVFTKNDIVSSIEINDTLERKVARASVISFANKLFISKYLEKCENEKSNK</sequence>
<evidence type="ECO:0008006" key="3">
    <source>
        <dbReference type="Google" id="ProtNLM"/>
    </source>
</evidence>
<name>A0A1I2JPP8_9CLOT</name>
<accession>A0A1I2JPP8</accession>
<keyword evidence="2" id="KW-1185">Reference proteome</keyword>
<gene>
    <name evidence="1" type="ORF">SAMN04487885_102245</name>
</gene>
<dbReference type="STRING" id="1529.SAMN04487885_102245"/>
<dbReference type="eggNOG" id="COG0789">
    <property type="taxonomic scope" value="Bacteria"/>
</dbReference>
<evidence type="ECO:0000313" key="1">
    <source>
        <dbReference type="EMBL" id="SFF55913.1"/>
    </source>
</evidence>
<dbReference type="Proteomes" id="UP000182135">
    <property type="component" value="Unassembled WGS sequence"/>
</dbReference>
<proteinExistence type="predicted"/>
<protein>
    <recommendedName>
        <fullName evidence="3">DUF1836 domain-containing protein</fullName>
    </recommendedName>
</protein>
<dbReference type="OrthoDB" id="3191472at2"/>
<evidence type="ECO:0000313" key="2">
    <source>
        <dbReference type="Proteomes" id="UP000182135"/>
    </source>
</evidence>
<dbReference type="PANTHER" id="PTHR40056">
    <property type="entry name" value="HYPOTHETICAL CYTOSOLIC PROTEIN"/>
    <property type="match status" value="1"/>
</dbReference>
<dbReference type="InterPro" id="IPR014975">
    <property type="entry name" value="DUF1836"/>
</dbReference>